<name>A0A3S5B390_9PLAT</name>
<organism evidence="1 2">
    <name type="scientific">Protopolystoma xenopodis</name>
    <dbReference type="NCBI Taxonomy" id="117903"/>
    <lineage>
        <taxon>Eukaryota</taxon>
        <taxon>Metazoa</taxon>
        <taxon>Spiralia</taxon>
        <taxon>Lophotrochozoa</taxon>
        <taxon>Platyhelminthes</taxon>
        <taxon>Monogenea</taxon>
        <taxon>Polyopisthocotylea</taxon>
        <taxon>Polystomatidea</taxon>
        <taxon>Polystomatidae</taxon>
        <taxon>Protopolystoma</taxon>
    </lineage>
</organism>
<dbReference type="EMBL" id="CAAALY010249204">
    <property type="protein sequence ID" value="VEL35159.1"/>
    <property type="molecule type" value="Genomic_DNA"/>
</dbReference>
<accession>A0A3S5B390</accession>
<evidence type="ECO:0000313" key="1">
    <source>
        <dbReference type="EMBL" id="VEL35159.1"/>
    </source>
</evidence>
<sequence>MTRNGSESGFDLPLYPQHFLTIFLVSEFPALATHFLDIALQPPSHGPAGLVTVLLAKVNFARVNVSIRALTACPVSFPRFECHVCPWLGDKHTRTYTHTHSSPSRGSNARKRLFRRIQITI</sequence>
<dbReference type="AlphaFoldDB" id="A0A3S5B390"/>
<protein>
    <submittedName>
        <fullName evidence="1">Uncharacterized protein</fullName>
    </submittedName>
</protein>
<reference evidence="1" key="1">
    <citation type="submission" date="2018-11" db="EMBL/GenBank/DDBJ databases">
        <authorList>
            <consortium name="Pathogen Informatics"/>
        </authorList>
    </citation>
    <scope>NUCLEOTIDE SEQUENCE</scope>
</reference>
<gene>
    <name evidence="1" type="ORF">PXEA_LOCUS28599</name>
</gene>
<dbReference type="Proteomes" id="UP000784294">
    <property type="component" value="Unassembled WGS sequence"/>
</dbReference>
<keyword evidence="2" id="KW-1185">Reference proteome</keyword>
<evidence type="ECO:0000313" key="2">
    <source>
        <dbReference type="Proteomes" id="UP000784294"/>
    </source>
</evidence>
<comment type="caution">
    <text evidence="1">The sequence shown here is derived from an EMBL/GenBank/DDBJ whole genome shotgun (WGS) entry which is preliminary data.</text>
</comment>
<proteinExistence type="predicted"/>